<dbReference type="InterPro" id="IPR050469">
    <property type="entry name" value="Diguanylate_Cyclase"/>
</dbReference>
<dbReference type="AlphaFoldDB" id="B8HMA6"/>
<protein>
    <submittedName>
        <fullName evidence="3">Diguanylate cyclase</fullName>
    </submittedName>
</protein>
<keyword evidence="1" id="KW-0472">Membrane</keyword>
<evidence type="ECO:0000256" key="1">
    <source>
        <dbReference type="SAM" id="Phobius"/>
    </source>
</evidence>
<dbReference type="SMART" id="SM00267">
    <property type="entry name" value="GGDEF"/>
    <property type="match status" value="1"/>
</dbReference>
<reference evidence="3" key="1">
    <citation type="submission" date="2009-01" db="EMBL/GenBank/DDBJ databases">
        <title>Complete sequence of chromosome Cyanothece sp. PCC 7425.</title>
        <authorList>
            <consortium name="US DOE Joint Genome Institute"/>
            <person name="Lucas S."/>
            <person name="Copeland A."/>
            <person name="Lapidus A."/>
            <person name="Glavina del Rio T."/>
            <person name="Dalin E."/>
            <person name="Tice H."/>
            <person name="Bruce D."/>
            <person name="Goodwin L."/>
            <person name="Pitluck S."/>
            <person name="Sims D."/>
            <person name="Meineke L."/>
            <person name="Brettin T."/>
            <person name="Detter J.C."/>
            <person name="Han C."/>
            <person name="Larimer F."/>
            <person name="Land M."/>
            <person name="Hauser L."/>
            <person name="Kyrpides N."/>
            <person name="Ovchinnikova G."/>
            <person name="Liberton M."/>
            <person name="Stoeckel J."/>
            <person name="Banerjee A."/>
            <person name="Singh A."/>
            <person name="Page L."/>
            <person name="Sato H."/>
            <person name="Zhao L."/>
            <person name="Sherman L."/>
            <person name="Pakrasi H."/>
            <person name="Richardson P."/>
        </authorList>
    </citation>
    <scope>NUCLEOTIDE SEQUENCE</scope>
    <source>
        <strain evidence="3">PCC 7425</strain>
    </source>
</reference>
<dbReference type="OrthoDB" id="9115at2"/>
<keyword evidence="1" id="KW-1133">Transmembrane helix</keyword>
<accession>B8HMA6</accession>
<feature type="transmembrane region" description="Helical" evidence="1">
    <location>
        <begin position="88"/>
        <end position="108"/>
    </location>
</feature>
<feature type="domain" description="GGDEF" evidence="2">
    <location>
        <begin position="149"/>
        <end position="279"/>
    </location>
</feature>
<proteinExistence type="predicted"/>
<dbReference type="GO" id="GO:0052621">
    <property type="term" value="F:diguanylate cyclase activity"/>
    <property type="evidence" value="ECO:0007669"/>
    <property type="project" value="TreeGrafter"/>
</dbReference>
<dbReference type="PROSITE" id="PS50887">
    <property type="entry name" value="GGDEF"/>
    <property type="match status" value="1"/>
</dbReference>
<dbReference type="EMBL" id="CP001344">
    <property type="protein sequence ID" value="ACL47113.1"/>
    <property type="molecule type" value="Genomic_DNA"/>
</dbReference>
<dbReference type="STRING" id="395961.Cyan7425_4809"/>
<name>B8HMA6_CYAP4</name>
<gene>
    <name evidence="3" type="ordered locus">Cyan7425_4809</name>
</gene>
<dbReference type="InterPro" id="IPR029787">
    <property type="entry name" value="Nucleotide_cyclase"/>
</dbReference>
<dbReference type="InterPro" id="IPR043128">
    <property type="entry name" value="Rev_trsase/Diguanyl_cyclase"/>
</dbReference>
<dbReference type="NCBIfam" id="TIGR00254">
    <property type="entry name" value="GGDEF"/>
    <property type="match status" value="1"/>
</dbReference>
<keyword evidence="1" id="KW-0812">Transmembrane</keyword>
<dbReference type="KEGG" id="cyn:Cyan7425_4809"/>
<evidence type="ECO:0000313" key="3">
    <source>
        <dbReference type="EMBL" id="ACL47113.1"/>
    </source>
</evidence>
<sequence length="279" mass="31739">MEILSQLERLSLRDKILLGYFSVGIIGILDFWTGHELSFSTFYLLPIAFTTWYLGQKSGITTSIISSLTWLLVDILSGNKYSSSLIPIWNASIRFSFFLIITLLLSSLKNAMDRERELSRTDYLTGAANSRFFYENLQIEIDRLKRYKISFTIVYVDLDDFKKLNDESGHIIGDMALSTVATYAKRHLRKTDLVARLGGDEFVFLLPGTSQKDAHIVLSKLQYGLLEEMQKNSWPITFSIGVLTCNASIFTPKDLIKMADVLMSEAKNSGKNTVRYFIC</sequence>
<dbReference type="Gene3D" id="3.30.70.270">
    <property type="match status" value="1"/>
</dbReference>
<dbReference type="PANTHER" id="PTHR45138">
    <property type="entry name" value="REGULATORY COMPONENTS OF SENSORY TRANSDUCTION SYSTEM"/>
    <property type="match status" value="1"/>
</dbReference>
<dbReference type="SUPFAM" id="SSF55073">
    <property type="entry name" value="Nucleotide cyclase"/>
    <property type="match status" value="1"/>
</dbReference>
<dbReference type="CDD" id="cd01949">
    <property type="entry name" value="GGDEF"/>
    <property type="match status" value="1"/>
</dbReference>
<feature type="transmembrane region" description="Helical" evidence="1">
    <location>
        <begin position="12"/>
        <end position="31"/>
    </location>
</feature>
<dbReference type="InterPro" id="IPR000160">
    <property type="entry name" value="GGDEF_dom"/>
</dbReference>
<dbReference type="PANTHER" id="PTHR45138:SF9">
    <property type="entry name" value="DIGUANYLATE CYCLASE DGCM-RELATED"/>
    <property type="match status" value="1"/>
</dbReference>
<organism evidence="3">
    <name type="scientific">Cyanothece sp. (strain PCC 7425 / ATCC 29141)</name>
    <dbReference type="NCBI Taxonomy" id="395961"/>
    <lineage>
        <taxon>Bacteria</taxon>
        <taxon>Bacillati</taxon>
        <taxon>Cyanobacteriota</taxon>
        <taxon>Cyanophyceae</taxon>
        <taxon>Gomontiellales</taxon>
        <taxon>Cyanothecaceae</taxon>
        <taxon>Cyanothece</taxon>
    </lineage>
</organism>
<dbReference type="HOGENOM" id="CLU_000445_11_1_3"/>
<dbReference type="eggNOG" id="COG3706">
    <property type="taxonomic scope" value="Bacteria"/>
</dbReference>
<dbReference type="Pfam" id="PF00990">
    <property type="entry name" value="GGDEF"/>
    <property type="match status" value="1"/>
</dbReference>
<evidence type="ECO:0000259" key="2">
    <source>
        <dbReference type="PROSITE" id="PS50887"/>
    </source>
</evidence>